<reference evidence="5" key="1">
    <citation type="submission" date="2022-12" db="EMBL/GenBank/DDBJ databases">
        <title>Gycomyces niveus sp.nov., a novel actinomycete isolated from soil in Shouguang.</title>
        <authorList>
            <person name="Yang X."/>
        </authorList>
    </citation>
    <scope>NUCLEOTIDE SEQUENCE</scope>
    <source>
        <strain evidence="5">DSM 44724</strain>
    </source>
</reference>
<dbReference type="EMBL" id="JAVDYD010000001">
    <property type="protein sequence ID" value="MDR7339244.1"/>
    <property type="molecule type" value="Genomic_DNA"/>
</dbReference>
<dbReference type="Proteomes" id="UP001145799">
    <property type="component" value="Unassembled WGS sequence"/>
</dbReference>
<keyword evidence="2" id="KW-0472">Membrane</keyword>
<feature type="signal peptide" evidence="3">
    <location>
        <begin position="1"/>
        <end position="31"/>
    </location>
</feature>
<comment type="caution">
    <text evidence="5">The sequence shown here is derived from an EMBL/GenBank/DDBJ whole genome shotgun (WGS) entry which is preliminary data.</text>
</comment>
<evidence type="ECO:0000313" key="8">
    <source>
        <dbReference type="Proteomes" id="UP001183604"/>
    </source>
</evidence>
<evidence type="ECO:0000256" key="1">
    <source>
        <dbReference type="SAM" id="MobiDB-lite"/>
    </source>
</evidence>
<keyword evidence="3" id="KW-0732">Signal</keyword>
<evidence type="ECO:0000256" key="2">
    <source>
        <dbReference type="SAM" id="Phobius"/>
    </source>
</evidence>
<keyword evidence="8" id="KW-1185">Reference proteome</keyword>
<evidence type="ECO:0000313" key="7">
    <source>
        <dbReference type="Proteomes" id="UP001145799"/>
    </source>
</evidence>
<dbReference type="AlphaFoldDB" id="A0A9X3PEZ2"/>
<keyword evidence="2" id="KW-1133">Transmembrane helix</keyword>
<proteinExistence type="predicted"/>
<dbReference type="Proteomes" id="UP001183604">
    <property type="component" value="Unassembled WGS sequence"/>
</dbReference>
<organism evidence="5 7">
    <name type="scientific">Glycomyces lechevalierae</name>
    <dbReference type="NCBI Taxonomy" id="256034"/>
    <lineage>
        <taxon>Bacteria</taxon>
        <taxon>Bacillati</taxon>
        <taxon>Actinomycetota</taxon>
        <taxon>Actinomycetes</taxon>
        <taxon>Glycomycetales</taxon>
        <taxon>Glycomycetaceae</taxon>
        <taxon>Glycomyces</taxon>
    </lineage>
</organism>
<sequence>MSNTMPIADRRRAGSLVLAGAATACAAIAIAAVGTFQTTQAATGYNPLTPALGFNAFVEDQTLLASTESEGGIATGGNLVLGTYNVNIHDASTFTAPGDSVPSSLVVGGRIDFAQAQAGAVVQVHDYVKVGDLTGTDVLNTDSNNASVNTRLVVAGADYNSTPRVELNLQQPLASVGPTSPIDFDAAFAELRSNAADLYACEAHEIAMTNDQAATVPKGEVQPGEQIRITLEPGVTNILNVTGEDLNSMGDLVFLTQPDADTPLLINVDTSGTGGEMEWDVKSQAGISGNQAPYIIWNFNDTTRLRLTGGDTVEGSILAPDADYSDISPTNVEGQIVARNANLGEVGENGGEIHDFPFAAEPACEAHILPSYDGSTGETTTGDSPSSPDGGTDGTTDGSTDGTTEDPTDGTTDGTTDGPDDPTDSDEYSGVRGDHLATTGSGLGAFVIGAASLVTVGAVAMFSARRRRTDEPD</sequence>
<evidence type="ECO:0000259" key="4">
    <source>
        <dbReference type="Pfam" id="PF20597"/>
    </source>
</evidence>
<feature type="transmembrane region" description="Helical" evidence="2">
    <location>
        <begin position="443"/>
        <end position="464"/>
    </location>
</feature>
<gene>
    <name evidence="6" type="ORF">J2S69_002963</name>
    <name evidence="5" type="ORF">O2L01_04950</name>
</gene>
<feature type="chain" id="PRO_5040883135" evidence="3">
    <location>
        <begin position="32"/>
        <end position="473"/>
    </location>
</feature>
<accession>A0A9X3PEZ2</accession>
<name>A0A9X3PEZ2_9ACTN</name>
<feature type="region of interest" description="Disordered" evidence="1">
    <location>
        <begin position="369"/>
        <end position="440"/>
    </location>
</feature>
<evidence type="ECO:0000313" key="6">
    <source>
        <dbReference type="EMBL" id="MDR7339244.1"/>
    </source>
</evidence>
<feature type="compositionally biased region" description="Low complexity" evidence="1">
    <location>
        <begin position="373"/>
        <end position="402"/>
    </location>
</feature>
<dbReference type="EMBL" id="JAPZVQ010000002">
    <property type="protein sequence ID" value="MDA1384324.1"/>
    <property type="molecule type" value="Genomic_DNA"/>
</dbReference>
<feature type="compositionally biased region" description="Acidic residues" evidence="1">
    <location>
        <begin position="418"/>
        <end position="427"/>
    </location>
</feature>
<evidence type="ECO:0000313" key="5">
    <source>
        <dbReference type="EMBL" id="MDA1384324.1"/>
    </source>
</evidence>
<dbReference type="NCBIfam" id="TIGR04215">
    <property type="entry name" value="choice_anch_A"/>
    <property type="match status" value="1"/>
</dbReference>
<dbReference type="RefSeq" id="WP_270120764.1">
    <property type="nucleotide sequence ID" value="NZ_BAAAOM010000004.1"/>
</dbReference>
<keyword evidence="2" id="KW-0812">Transmembrane</keyword>
<dbReference type="InterPro" id="IPR026588">
    <property type="entry name" value="Choice_anch_A"/>
</dbReference>
<protein>
    <submittedName>
        <fullName evidence="6">Choice-of-anchor A domain-containing protein</fullName>
    </submittedName>
    <submittedName>
        <fullName evidence="5">Choice-of-anchor A family protein</fullName>
    </submittedName>
</protein>
<dbReference type="Pfam" id="PF20597">
    <property type="entry name" value="pAdhesive_15"/>
    <property type="match status" value="1"/>
</dbReference>
<reference evidence="6 8" key="2">
    <citation type="submission" date="2023-07" db="EMBL/GenBank/DDBJ databases">
        <title>Sequencing the genomes of 1000 actinobacteria strains.</title>
        <authorList>
            <person name="Klenk H.-P."/>
        </authorList>
    </citation>
    <scope>NUCLEOTIDE SEQUENCE [LARGE SCALE GENOMIC DNA]</scope>
    <source>
        <strain evidence="6 8">DSM 44724</strain>
    </source>
</reference>
<evidence type="ECO:0000256" key="3">
    <source>
        <dbReference type="SAM" id="SignalP"/>
    </source>
</evidence>
<feature type="domain" description="Choice-of-anchor A" evidence="4">
    <location>
        <begin position="47"/>
        <end position="354"/>
    </location>
</feature>